<accession>A0ABN9R2L1</accession>
<dbReference type="SUPFAM" id="SSF56219">
    <property type="entry name" value="DNase I-like"/>
    <property type="match status" value="1"/>
</dbReference>
<dbReference type="EMBL" id="CAUYUJ010005146">
    <property type="protein sequence ID" value="CAK0812459.1"/>
    <property type="molecule type" value="Genomic_DNA"/>
</dbReference>
<protein>
    <recommendedName>
        <fullName evidence="3">Endonuclease/exonuclease/phosphatase domain-containing protein</fullName>
    </recommendedName>
</protein>
<evidence type="ECO:0000313" key="1">
    <source>
        <dbReference type="EMBL" id="CAK0812459.1"/>
    </source>
</evidence>
<evidence type="ECO:0008006" key="3">
    <source>
        <dbReference type="Google" id="ProtNLM"/>
    </source>
</evidence>
<reference evidence="1" key="1">
    <citation type="submission" date="2023-10" db="EMBL/GenBank/DDBJ databases">
        <authorList>
            <person name="Chen Y."/>
            <person name="Shah S."/>
            <person name="Dougan E. K."/>
            <person name="Thang M."/>
            <person name="Chan C."/>
        </authorList>
    </citation>
    <scope>NUCLEOTIDE SEQUENCE [LARGE SCALE GENOMIC DNA]</scope>
</reference>
<dbReference type="Proteomes" id="UP001189429">
    <property type="component" value="Unassembled WGS sequence"/>
</dbReference>
<name>A0ABN9R2L1_9DINO</name>
<organism evidence="1 2">
    <name type="scientific">Prorocentrum cordatum</name>
    <dbReference type="NCBI Taxonomy" id="2364126"/>
    <lineage>
        <taxon>Eukaryota</taxon>
        <taxon>Sar</taxon>
        <taxon>Alveolata</taxon>
        <taxon>Dinophyceae</taxon>
        <taxon>Prorocentrales</taxon>
        <taxon>Prorocentraceae</taxon>
        <taxon>Prorocentrum</taxon>
    </lineage>
</organism>
<dbReference type="Gene3D" id="3.60.10.10">
    <property type="entry name" value="Endonuclease/exonuclease/phosphatase"/>
    <property type="match status" value="1"/>
</dbReference>
<gene>
    <name evidence="1" type="ORF">PCOR1329_LOCUS16739</name>
</gene>
<evidence type="ECO:0000313" key="2">
    <source>
        <dbReference type="Proteomes" id="UP001189429"/>
    </source>
</evidence>
<sequence>MAITASRQTAKGNQMSKLMASHDFGVFVEAHCTKGVGIVLRRSFLEKFATFQDGDFQELEPGRIARLHLRGPAGNLDILAVYLTTGEGLSNDRQARDRSHEIIKENMATPRTTLSILAGDWNYVPYDQDRWCCSTRNWSGRRDAAEAAKAKEDVFHPNGLHELYQEDHTYFSSTATSRIDR</sequence>
<proteinExistence type="predicted"/>
<feature type="non-terminal residue" evidence="1">
    <location>
        <position position="181"/>
    </location>
</feature>
<comment type="caution">
    <text evidence="1">The sequence shown here is derived from an EMBL/GenBank/DDBJ whole genome shotgun (WGS) entry which is preliminary data.</text>
</comment>
<keyword evidence="2" id="KW-1185">Reference proteome</keyword>
<dbReference type="InterPro" id="IPR036691">
    <property type="entry name" value="Endo/exonu/phosph_ase_sf"/>
</dbReference>